<dbReference type="STRING" id="1901.BB341_23210"/>
<dbReference type="AlphaFoldDB" id="E2PXB0"/>
<feature type="region of interest" description="Disordered" evidence="1">
    <location>
        <begin position="1"/>
        <end position="35"/>
    </location>
</feature>
<reference evidence="2 3" key="1">
    <citation type="journal article" date="2010" name="Genome Biol. Evol.">
        <title>The sequence of a 1.8-mb bacterial linear plasmid reveals a rich evolutionary reservoir of secondary metabolic pathways.</title>
        <authorList>
            <person name="Medema M.H."/>
            <person name="Trefzer A."/>
            <person name="Kovalchuk A."/>
            <person name="van den Berg M."/>
            <person name="Mueller U."/>
            <person name="Heijne W."/>
            <person name="Wu L."/>
            <person name="Alam M.T."/>
            <person name="Ronning C.M."/>
            <person name="Nierman W.C."/>
            <person name="Bovenberg R.A.L."/>
            <person name="Breitling R."/>
            <person name="Takano E."/>
        </authorList>
    </citation>
    <scope>NUCLEOTIDE SEQUENCE [LARGE SCALE GENOMIC DNA]</scope>
    <source>
        <strain evidence="3">ATCC 27064 / DSM 738 / JCM 4710 / NBRC 13307 / NCIMB 12785 / NRRL 3585 / VKM Ac-602</strain>
    </source>
</reference>
<protein>
    <submittedName>
        <fullName evidence="2">DUF1684 domain-containing protein</fullName>
    </submittedName>
</protein>
<dbReference type="KEGG" id="sclf:BB341_23210"/>
<dbReference type="PANTHER" id="PTHR41913">
    <property type="entry name" value="DUF1684 DOMAIN-CONTAINING PROTEIN"/>
    <property type="match status" value="1"/>
</dbReference>
<dbReference type="OrthoDB" id="5493262at2"/>
<proteinExistence type="predicted"/>
<organism evidence="2 3">
    <name type="scientific">Streptomyces clavuligerus</name>
    <dbReference type="NCBI Taxonomy" id="1901"/>
    <lineage>
        <taxon>Bacteria</taxon>
        <taxon>Bacillati</taxon>
        <taxon>Actinomycetota</taxon>
        <taxon>Actinomycetes</taxon>
        <taxon>Kitasatosporales</taxon>
        <taxon>Streptomycetaceae</taxon>
        <taxon>Streptomyces</taxon>
    </lineage>
</organism>
<dbReference type="eggNOG" id="COG3358">
    <property type="taxonomic scope" value="Bacteria"/>
</dbReference>
<dbReference type="PANTHER" id="PTHR41913:SF1">
    <property type="entry name" value="DUF1684 DOMAIN-CONTAINING PROTEIN"/>
    <property type="match status" value="1"/>
</dbReference>
<sequence length="289" mass="30800">MSTDARHTDTDTGTGPRANPRATDGGAAPAEPPQEWLTWKERRARTISAPYGPLSLTGTHWLDDHPDGLLPGIPGHWRADGDAVVLTARPGDGITLDGTPAAGEARLTAYHGPVPDAPLAHGERRLVILRREGLWAVRAFDPAAPARTEFPGIEVGAYDPARVLAGRFRAYPEHRSVRVGNADGRERGLGLAGDLVFTADGTEHTLQVAVEEDGSLWAVFADASSGNGSYRFRFLRPPAPAPDGTVPVDLNRALLPPCAFADHFICPFPPPGNTLPFAVATGERAVRSR</sequence>
<dbReference type="InterPro" id="IPR012467">
    <property type="entry name" value="DUF1684"/>
</dbReference>
<evidence type="ECO:0000256" key="1">
    <source>
        <dbReference type="SAM" id="MobiDB-lite"/>
    </source>
</evidence>
<evidence type="ECO:0000313" key="2">
    <source>
        <dbReference type="EMBL" id="EFG06032.1"/>
    </source>
</evidence>
<keyword evidence="3" id="KW-1185">Reference proteome</keyword>
<dbReference type="RefSeq" id="WP_003959924.1">
    <property type="nucleotide sequence ID" value="NZ_CM000913.1"/>
</dbReference>
<evidence type="ECO:0000313" key="3">
    <source>
        <dbReference type="Proteomes" id="UP000002357"/>
    </source>
</evidence>
<dbReference type="EMBL" id="CM000913">
    <property type="protein sequence ID" value="EFG06032.1"/>
    <property type="molecule type" value="Genomic_DNA"/>
</dbReference>
<dbReference type="GeneID" id="93732380"/>
<feature type="compositionally biased region" description="Basic and acidic residues" evidence="1">
    <location>
        <begin position="1"/>
        <end position="10"/>
    </location>
</feature>
<dbReference type="Proteomes" id="UP000002357">
    <property type="component" value="Chromosome"/>
</dbReference>
<gene>
    <name evidence="2" type="ORF">SCLAV_0955</name>
</gene>
<accession>E2PXB0</accession>
<dbReference type="Pfam" id="PF07920">
    <property type="entry name" value="DUF1684"/>
    <property type="match status" value="1"/>
</dbReference>
<name>E2PXB0_STRCL</name>